<dbReference type="InterPro" id="IPR004410">
    <property type="entry name" value="Malonyl_CoA-ACP_transAc_FabD"/>
</dbReference>
<dbReference type="InterPro" id="IPR016036">
    <property type="entry name" value="Malonyl_transacylase_ACP-bd"/>
</dbReference>
<dbReference type="SUPFAM" id="SSF55048">
    <property type="entry name" value="Probable ACP-binding domain of malonyl-CoA ACP transacylase"/>
    <property type="match status" value="1"/>
</dbReference>
<dbReference type="InterPro" id="IPR014043">
    <property type="entry name" value="Acyl_transferase_dom"/>
</dbReference>
<dbReference type="InterPro" id="IPR050858">
    <property type="entry name" value="Mal-CoA-ACP_Trans/PKS_FabD"/>
</dbReference>
<evidence type="ECO:0000256" key="1">
    <source>
        <dbReference type="ARBA" id="ARBA00013258"/>
    </source>
</evidence>
<dbReference type="Gene3D" id="3.40.366.10">
    <property type="entry name" value="Malonyl-Coenzyme A Acyl Carrier Protein, domain 2"/>
    <property type="match status" value="1"/>
</dbReference>
<accession>A0ABY7RJZ7</accession>
<name>A0ABY7RJZ7_9NEIS</name>
<dbReference type="PANTHER" id="PTHR42681:SF1">
    <property type="entry name" value="MALONYL-COA-ACYL CARRIER PROTEIN TRANSACYLASE, MITOCHONDRIAL"/>
    <property type="match status" value="1"/>
</dbReference>
<dbReference type="Pfam" id="PF00698">
    <property type="entry name" value="Acyl_transf_1"/>
    <property type="match status" value="1"/>
</dbReference>
<dbReference type="Proteomes" id="UP001221268">
    <property type="component" value="Chromosome"/>
</dbReference>
<dbReference type="InterPro" id="IPR001227">
    <property type="entry name" value="Ac_transferase_dom_sf"/>
</dbReference>
<evidence type="ECO:0000259" key="7">
    <source>
        <dbReference type="SMART" id="SM00827"/>
    </source>
</evidence>
<gene>
    <name evidence="8" type="primary">fabD</name>
    <name evidence="8" type="ORF">PJU73_09505</name>
</gene>
<protein>
    <recommendedName>
        <fullName evidence="2 6">Malonyl CoA-acyl carrier protein transacylase</fullName>
        <ecNumber evidence="1 6">2.3.1.39</ecNumber>
    </recommendedName>
</protein>
<evidence type="ECO:0000256" key="5">
    <source>
        <dbReference type="ARBA" id="ARBA00048462"/>
    </source>
</evidence>
<dbReference type="EC" id="2.3.1.39" evidence="1 6"/>
<dbReference type="SUPFAM" id="SSF52151">
    <property type="entry name" value="FabD/lysophospholipase-like"/>
    <property type="match status" value="1"/>
</dbReference>
<evidence type="ECO:0000256" key="6">
    <source>
        <dbReference type="PIRNR" id="PIRNR000446"/>
    </source>
</evidence>
<dbReference type="PANTHER" id="PTHR42681">
    <property type="entry name" value="MALONYL-COA-ACYL CARRIER PROTEIN TRANSACYLASE, MITOCHONDRIAL"/>
    <property type="match status" value="1"/>
</dbReference>
<dbReference type="RefSeq" id="WP_237090340.1">
    <property type="nucleotide sequence ID" value="NZ_CP116766.1"/>
</dbReference>
<dbReference type="SMART" id="SM00827">
    <property type="entry name" value="PKS_AT"/>
    <property type="match status" value="1"/>
</dbReference>
<feature type="domain" description="Malonyl-CoA:ACP transacylase (MAT)" evidence="7">
    <location>
        <begin position="6"/>
        <end position="298"/>
    </location>
</feature>
<dbReference type="PIRSF" id="PIRSF000446">
    <property type="entry name" value="Mct"/>
    <property type="match status" value="1"/>
</dbReference>
<comment type="catalytic activity">
    <reaction evidence="5 6">
        <text>holo-[ACP] + malonyl-CoA = malonyl-[ACP] + CoA</text>
        <dbReference type="Rhea" id="RHEA:41792"/>
        <dbReference type="Rhea" id="RHEA-COMP:9623"/>
        <dbReference type="Rhea" id="RHEA-COMP:9685"/>
        <dbReference type="ChEBI" id="CHEBI:57287"/>
        <dbReference type="ChEBI" id="CHEBI:57384"/>
        <dbReference type="ChEBI" id="CHEBI:64479"/>
        <dbReference type="ChEBI" id="CHEBI:78449"/>
        <dbReference type="EC" id="2.3.1.39"/>
    </reaction>
</comment>
<dbReference type="NCBIfam" id="TIGR00128">
    <property type="entry name" value="fabD"/>
    <property type="match status" value="1"/>
</dbReference>
<evidence type="ECO:0000256" key="2">
    <source>
        <dbReference type="ARBA" id="ARBA00018953"/>
    </source>
</evidence>
<organism evidence="8 9">
    <name type="scientific">Neisseria lisongii</name>
    <dbReference type="NCBI Taxonomy" id="2912188"/>
    <lineage>
        <taxon>Bacteria</taxon>
        <taxon>Pseudomonadati</taxon>
        <taxon>Pseudomonadota</taxon>
        <taxon>Betaproteobacteria</taxon>
        <taxon>Neisseriales</taxon>
        <taxon>Neisseriaceae</taxon>
        <taxon>Neisseria</taxon>
    </lineage>
</organism>
<dbReference type="InterPro" id="IPR024925">
    <property type="entry name" value="Malonyl_CoA-ACP_transAc"/>
</dbReference>
<dbReference type="GO" id="GO:0004314">
    <property type="term" value="F:[acyl-carrier-protein] S-malonyltransferase activity"/>
    <property type="evidence" value="ECO:0007669"/>
    <property type="project" value="UniProtKB-EC"/>
</dbReference>
<reference evidence="8 9" key="1">
    <citation type="submission" date="2023-01" db="EMBL/GenBank/DDBJ databases">
        <authorList>
            <person name="Yang C."/>
        </authorList>
    </citation>
    <scope>NUCLEOTIDE SEQUENCE [LARGE SCALE GENOMIC DNA]</scope>
    <source>
        <strain evidence="8 9">ZJ106</strain>
    </source>
</reference>
<comment type="similarity">
    <text evidence="6">Belongs to the fabD family.</text>
</comment>
<proteinExistence type="inferred from homology"/>
<evidence type="ECO:0000313" key="9">
    <source>
        <dbReference type="Proteomes" id="UP001221268"/>
    </source>
</evidence>
<keyword evidence="3 6" id="KW-0808">Transferase</keyword>
<evidence type="ECO:0000256" key="3">
    <source>
        <dbReference type="ARBA" id="ARBA00022679"/>
    </source>
</evidence>
<dbReference type="InterPro" id="IPR016035">
    <property type="entry name" value="Acyl_Trfase/lysoPLipase"/>
</dbReference>
<evidence type="ECO:0000256" key="4">
    <source>
        <dbReference type="ARBA" id="ARBA00023315"/>
    </source>
</evidence>
<dbReference type="Gene3D" id="3.30.70.250">
    <property type="entry name" value="Malonyl-CoA ACP transacylase, ACP-binding"/>
    <property type="match status" value="1"/>
</dbReference>
<keyword evidence="9" id="KW-1185">Reference proteome</keyword>
<keyword evidence="4 6" id="KW-0012">Acyltransferase</keyword>
<sequence>MSFAFFFPGQGSQSLGMMNGFAGKNTVKATFDEASAVLNQDLWAMINGDDADLIGQTVNTQPIMLAAGIATYRAYLEAGGAAPAAVAGHSLGEYTALVAAEALDFADAVRLVRLRAELMQSAVPQGVGAMAAILGLEDEQVKAICAAAAGNEVVEAVNFNSPGQIVIAGNTAAVERAMAAAKEAGAKRALPLPVSVPSHCSLMKPAAEQLAQALADTEIRTPKIRVIHNADVAAHNDPAQIKDALVRQLYSPVRWTETVNLLVSDGLTESAECGPGKVLAGLAKRINKAAVCSALTGSEAIAAFIKTHA</sequence>
<dbReference type="EMBL" id="CP116766">
    <property type="protein sequence ID" value="WCL71538.1"/>
    <property type="molecule type" value="Genomic_DNA"/>
</dbReference>
<evidence type="ECO:0000313" key="8">
    <source>
        <dbReference type="EMBL" id="WCL71538.1"/>
    </source>
</evidence>